<keyword evidence="1" id="KW-0479">Metal-binding</keyword>
<dbReference type="GO" id="GO:0003676">
    <property type="term" value="F:nucleic acid binding"/>
    <property type="evidence" value="ECO:0007669"/>
    <property type="project" value="InterPro"/>
</dbReference>
<dbReference type="InterPro" id="IPR043145">
    <property type="entry name" value="Znf_ZZ_sf"/>
</dbReference>
<dbReference type="STRING" id="149040.A0A194XTX6"/>
<dbReference type="KEGG" id="psco:LY89DRAFT_777233"/>
<dbReference type="GO" id="GO:0004523">
    <property type="term" value="F:RNA-DNA hybrid ribonuclease activity"/>
    <property type="evidence" value="ECO:0007669"/>
    <property type="project" value="InterPro"/>
</dbReference>
<dbReference type="RefSeq" id="XP_018077844.1">
    <property type="nucleotide sequence ID" value="XM_018222127.1"/>
</dbReference>
<dbReference type="Gene3D" id="3.30.420.10">
    <property type="entry name" value="Ribonuclease H-like superfamily/Ribonuclease H"/>
    <property type="match status" value="2"/>
</dbReference>
<dbReference type="InterPro" id="IPR002156">
    <property type="entry name" value="RNaseH_domain"/>
</dbReference>
<evidence type="ECO:0000256" key="1">
    <source>
        <dbReference type="ARBA" id="ARBA00022723"/>
    </source>
</evidence>
<dbReference type="AlphaFoldDB" id="A0A194XTX6"/>
<evidence type="ECO:0000256" key="2">
    <source>
        <dbReference type="ARBA" id="ARBA00022771"/>
    </source>
</evidence>
<sequence>MPVIDPSLIYAQRPLQVTCDRCSTSIRSMHYHYVHCEDYDICKSCAFKGIYCVNDTHEWQKMEFSDGGRWRVGAQMSPMGGKILRSQEKSYPSVFQPHDKQATPQFLFEDEHRYISKKNPREIMIYTDGSCLNNGQSEPKAGCAFVHRPSAYDHAGGLTHSEYVAVNATTRVEKWEKDNWKLADRVSIVKNQDLWKLLLKEIRTLLAKGVDVSFWRIPREWNERADKFARTATQVEGRERFHRIVPDGPIVLSNTYRC</sequence>
<dbReference type="GO" id="GO:0008270">
    <property type="term" value="F:zinc ion binding"/>
    <property type="evidence" value="ECO:0007669"/>
    <property type="project" value="UniProtKB-KW"/>
</dbReference>
<gene>
    <name evidence="5" type="ORF">LY89DRAFT_777233</name>
</gene>
<keyword evidence="3" id="KW-0862">Zinc</keyword>
<dbReference type="InParanoid" id="A0A194XTX6"/>
<dbReference type="Proteomes" id="UP000070700">
    <property type="component" value="Unassembled WGS sequence"/>
</dbReference>
<dbReference type="InterPro" id="IPR000433">
    <property type="entry name" value="Znf_ZZ"/>
</dbReference>
<reference evidence="5 6" key="1">
    <citation type="submission" date="2015-10" db="EMBL/GenBank/DDBJ databases">
        <title>Full genome of DAOMC 229536 Phialocephala scopiformis, a fungal endophyte of spruce producing the potent anti-insectan compound rugulosin.</title>
        <authorList>
            <consortium name="DOE Joint Genome Institute"/>
            <person name="Walker A.K."/>
            <person name="Frasz S.L."/>
            <person name="Seifert K.A."/>
            <person name="Miller J.D."/>
            <person name="Mondo S.J."/>
            <person name="Labutti K."/>
            <person name="Lipzen A."/>
            <person name="Dockter R."/>
            <person name="Kennedy M."/>
            <person name="Grigoriev I.V."/>
            <person name="Spatafora J.W."/>
        </authorList>
    </citation>
    <scope>NUCLEOTIDE SEQUENCE [LARGE SCALE GENOMIC DNA]</scope>
    <source>
        <strain evidence="5 6">CBS 120377</strain>
    </source>
</reference>
<proteinExistence type="predicted"/>
<protein>
    <recommendedName>
        <fullName evidence="4">RNase H type-1 domain-containing protein</fullName>
    </recommendedName>
</protein>
<evidence type="ECO:0000313" key="5">
    <source>
        <dbReference type="EMBL" id="KUJ23489.1"/>
    </source>
</evidence>
<dbReference type="SUPFAM" id="SSF53098">
    <property type="entry name" value="Ribonuclease H-like"/>
    <property type="match status" value="1"/>
</dbReference>
<dbReference type="OrthoDB" id="407198at2759"/>
<dbReference type="Pfam" id="PF00569">
    <property type="entry name" value="ZZ"/>
    <property type="match status" value="1"/>
</dbReference>
<dbReference type="GeneID" id="28831853"/>
<evidence type="ECO:0000313" key="6">
    <source>
        <dbReference type="Proteomes" id="UP000070700"/>
    </source>
</evidence>
<dbReference type="InterPro" id="IPR036397">
    <property type="entry name" value="RNaseH_sf"/>
</dbReference>
<feature type="domain" description="RNase H type-1" evidence="4">
    <location>
        <begin position="119"/>
        <end position="234"/>
    </location>
</feature>
<dbReference type="InterPro" id="IPR012337">
    <property type="entry name" value="RNaseH-like_sf"/>
</dbReference>
<evidence type="ECO:0000259" key="4">
    <source>
        <dbReference type="PROSITE" id="PS50879"/>
    </source>
</evidence>
<keyword evidence="6" id="KW-1185">Reference proteome</keyword>
<keyword evidence="2" id="KW-0863">Zinc-finger</keyword>
<dbReference type="SUPFAM" id="SSF57850">
    <property type="entry name" value="RING/U-box"/>
    <property type="match status" value="1"/>
</dbReference>
<dbReference type="EMBL" id="KQ947405">
    <property type="protein sequence ID" value="KUJ23489.1"/>
    <property type="molecule type" value="Genomic_DNA"/>
</dbReference>
<dbReference type="Gene3D" id="3.30.60.90">
    <property type="match status" value="1"/>
</dbReference>
<accession>A0A194XTX6</accession>
<evidence type="ECO:0000256" key="3">
    <source>
        <dbReference type="ARBA" id="ARBA00022833"/>
    </source>
</evidence>
<dbReference type="PROSITE" id="PS50879">
    <property type="entry name" value="RNASE_H_1"/>
    <property type="match status" value="1"/>
</dbReference>
<name>A0A194XTX6_MOLSC</name>
<organism evidence="5 6">
    <name type="scientific">Mollisia scopiformis</name>
    <name type="common">Conifer needle endophyte fungus</name>
    <name type="synonym">Phialocephala scopiformis</name>
    <dbReference type="NCBI Taxonomy" id="149040"/>
    <lineage>
        <taxon>Eukaryota</taxon>
        <taxon>Fungi</taxon>
        <taxon>Dikarya</taxon>
        <taxon>Ascomycota</taxon>
        <taxon>Pezizomycotina</taxon>
        <taxon>Leotiomycetes</taxon>
        <taxon>Helotiales</taxon>
        <taxon>Mollisiaceae</taxon>
        <taxon>Mollisia</taxon>
    </lineage>
</organism>